<evidence type="ECO:0000256" key="1">
    <source>
        <dbReference type="ARBA" id="ARBA00022552"/>
    </source>
</evidence>
<dbReference type="EMBL" id="JAANIU010010651">
    <property type="protein sequence ID" value="KAG1531652.1"/>
    <property type="molecule type" value="Genomic_DNA"/>
</dbReference>
<feature type="binding site" evidence="7">
    <location>
        <position position="1"/>
    </location>
    <ligand>
        <name>S-adenosyl-L-methionine</name>
        <dbReference type="ChEBI" id="CHEBI:59789"/>
    </ligand>
</feature>
<evidence type="ECO:0000256" key="8">
    <source>
        <dbReference type="RuleBase" id="RU362106"/>
    </source>
</evidence>
<dbReference type="InterPro" id="IPR029063">
    <property type="entry name" value="SAM-dependent_MTases_sf"/>
</dbReference>
<dbReference type="Pfam" id="PF00398">
    <property type="entry name" value="RrnaAD"/>
    <property type="match status" value="1"/>
</dbReference>
<accession>A0A9P6XSM5</accession>
<dbReference type="PROSITE" id="PS51689">
    <property type="entry name" value="SAM_RNA_A_N6_MT"/>
    <property type="match status" value="1"/>
</dbReference>
<dbReference type="InterPro" id="IPR001737">
    <property type="entry name" value="KsgA/Erm"/>
</dbReference>
<dbReference type="AlphaFoldDB" id="A0A9P6XSM5"/>
<dbReference type="Gene3D" id="3.40.50.150">
    <property type="entry name" value="Vaccinia Virus protein VP39"/>
    <property type="match status" value="1"/>
</dbReference>
<comment type="caution">
    <text evidence="7">Lacks conserved residue(s) required for the propagation of feature annotation.</text>
</comment>
<evidence type="ECO:0000313" key="9">
    <source>
        <dbReference type="EMBL" id="KAG1531652.1"/>
    </source>
</evidence>
<evidence type="ECO:0000256" key="4">
    <source>
        <dbReference type="ARBA" id="ARBA00022691"/>
    </source>
</evidence>
<keyword evidence="4 7" id="KW-0949">S-adenosyl-L-methionine</keyword>
<organism evidence="9 10">
    <name type="scientific">Rhizopus delemar</name>
    <dbReference type="NCBI Taxonomy" id="936053"/>
    <lineage>
        <taxon>Eukaryota</taxon>
        <taxon>Fungi</taxon>
        <taxon>Fungi incertae sedis</taxon>
        <taxon>Mucoromycota</taxon>
        <taxon>Mucoromycotina</taxon>
        <taxon>Mucoromycetes</taxon>
        <taxon>Mucorales</taxon>
        <taxon>Mucorineae</taxon>
        <taxon>Rhizopodaceae</taxon>
        <taxon>Rhizopus</taxon>
    </lineage>
</organism>
<dbReference type="PANTHER" id="PTHR11727">
    <property type="entry name" value="DIMETHYLADENOSINE TRANSFERASE"/>
    <property type="match status" value="1"/>
</dbReference>
<dbReference type="GO" id="GO:0003723">
    <property type="term" value="F:RNA binding"/>
    <property type="evidence" value="ECO:0007669"/>
    <property type="project" value="UniProtKB-UniRule"/>
</dbReference>
<dbReference type="Gene3D" id="1.10.8.100">
    <property type="entry name" value="Ribosomal RNA adenine dimethylase-like, domain 2"/>
    <property type="match status" value="1"/>
</dbReference>
<sequence length="111" mass="12639">MLQSRYRMHKLFDVPPEAFDPPPKVVSAIVRMVPLPADRLRPVSMRAFETVVARAFSQRRKMLRRVLADWAPQVPWEALDIAPTARAEDISVDRYIRLSDALVEAGILQSA</sequence>
<keyword evidence="1 8" id="KW-0698">rRNA processing</keyword>
<evidence type="ECO:0000256" key="2">
    <source>
        <dbReference type="ARBA" id="ARBA00022603"/>
    </source>
</evidence>
<dbReference type="FunFam" id="1.10.8.100:FF:000001">
    <property type="entry name" value="Ribosomal RNA small subunit methyltransferase A"/>
    <property type="match status" value="1"/>
</dbReference>
<comment type="caution">
    <text evidence="9">The sequence shown here is derived from an EMBL/GenBank/DDBJ whole genome shotgun (WGS) entry which is preliminary data.</text>
</comment>
<keyword evidence="2 7" id="KW-0489">Methyltransferase</keyword>
<dbReference type="Proteomes" id="UP000740926">
    <property type="component" value="Unassembled WGS sequence"/>
</dbReference>
<reference evidence="9 10" key="1">
    <citation type="journal article" date="2020" name="Microb. Genom.">
        <title>Genetic diversity of clinical and environmental Mucorales isolates obtained from an investigation of mucormycosis cases among solid organ transplant recipients.</title>
        <authorList>
            <person name="Nguyen M.H."/>
            <person name="Kaul D."/>
            <person name="Muto C."/>
            <person name="Cheng S.J."/>
            <person name="Richter R.A."/>
            <person name="Bruno V.M."/>
            <person name="Liu G."/>
            <person name="Beyhan S."/>
            <person name="Sundermann A.J."/>
            <person name="Mounaud S."/>
            <person name="Pasculle A.W."/>
            <person name="Nierman W.C."/>
            <person name="Driscoll E."/>
            <person name="Cumbie R."/>
            <person name="Clancy C.J."/>
            <person name="Dupont C.L."/>
        </authorList>
    </citation>
    <scope>NUCLEOTIDE SEQUENCE [LARGE SCALE GENOMIC DNA]</scope>
    <source>
        <strain evidence="9 10">GL24</strain>
    </source>
</reference>
<dbReference type="InterPro" id="IPR023165">
    <property type="entry name" value="rRNA_Ade_diMease-like_C"/>
</dbReference>
<evidence type="ECO:0000313" key="10">
    <source>
        <dbReference type="Proteomes" id="UP000740926"/>
    </source>
</evidence>
<evidence type="ECO:0000256" key="7">
    <source>
        <dbReference type="PROSITE-ProRule" id="PRU01026"/>
    </source>
</evidence>
<proteinExistence type="inferred from homology"/>
<name>A0A9P6XSM5_9FUNG</name>
<dbReference type="GO" id="GO:0000179">
    <property type="term" value="F:rRNA (adenine-N6,N6-)-dimethyltransferase activity"/>
    <property type="evidence" value="ECO:0007669"/>
    <property type="project" value="UniProtKB-UniRule"/>
</dbReference>
<protein>
    <recommendedName>
        <fullName evidence="8">rRNA adenine N(6)-methyltransferase</fullName>
        <ecNumber evidence="8">2.1.1.-</ecNumber>
    </recommendedName>
</protein>
<comment type="function">
    <text evidence="6">Mitochondrial transcription factor that confers selective promoter recognition on the core subunit of the yeast mitochondrial RNA polymerase. Interacts with DNA in a non-specific manner.</text>
</comment>
<gene>
    <name evidence="9" type="ORF">G6F50_016581</name>
</gene>
<dbReference type="PANTHER" id="PTHR11727:SF7">
    <property type="entry name" value="DIMETHYLADENOSINE TRANSFERASE-RELATED"/>
    <property type="match status" value="1"/>
</dbReference>
<dbReference type="SUPFAM" id="SSF53335">
    <property type="entry name" value="S-adenosyl-L-methionine-dependent methyltransferases"/>
    <property type="match status" value="1"/>
</dbReference>
<keyword evidence="5 7" id="KW-0694">RNA-binding</keyword>
<comment type="similarity">
    <text evidence="7 8">Belongs to the class I-like SAM-binding methyltransferase superfamily. rRNA adenine N(6)-methyltransferase family.</text>
</comment>
<dbReference type="GO" id="GO:0005829">
    <property type="term" value="C:cytosol"/>
    <property type="evidence" value="ECO:0007669"/>
    <property type="project" value="TreeGrafter"/>
</dbReference>
<evidence type="ECO:0000256" key="6">
    <source>
        <dbReference type="ARBA" id="ARBA00024915"/>
    </source>
</evidence>
<keyword evidence="3 7" id="KW-0808">Transferase</keyword>
<evidence type="ECO:0000256" key="5">
    <source>
        <dbReference type="ARBA" id="ARBA00022884"/>
    </source>
</evidence>
<evidence type="ECO:0000256" key="3">
    <source>
        <dbReference type="ARBA" id="ARBA00022679"/>
    </source>
</evidence>
<dbReference type="EC" id="2.1.1.-" evidence="8"/>
<keyword evidence="10" id="KW-1185">Reference proteome</keyword>